<dbReference type="STRING" id="1637975.AN957_06085"/>
<evidence type="ECO:0000259" key="6">
    <source>
        <dbReference type="Pfam" id="PF04542"/>
    </source>
</evidence>
<dbReference type="SUPFAM" id="SSF88659">
    <property type="entry name" value="Sigma3 and sigma4 domains of RNA polymerase sigma factors"/>
    <property type="match status" value="1"/>
</dbReference>
<dbReference type="GO" id="GO:0006352">
    <property type="term" value="P:DNA-templated transcription initiation"/>
    <property type="evidence" value="ECO:0007669"/>
    <property type="project" value="InterPro"/>
</dbReference>
<comment type="similarity">
    <text evidence="1">Belongs to the sigma-70 factor family. ECF subfamily.</text>
</comment>
<comment type="caution">
    <text evidence="8">The sequence shown here is derived from an EMBL/GenBank/DDBJ whole genome shotgun (WGS) entry which is preliminary data.</text>
</comment>
<keyword evidence="4" id="KW-0238">DNA-binding</keyword>
<dbReference type="PANTHER" id="PTHR43133:SF52">
    <property type="entry name" value="ECF RNA POLYMERASE SIGMA FACTOR SIGL"/>
    <property type="match status" value="1"/>
</dbReference>
<evidence type="ECO:0000256" key="1">
    <source>
        <dbReference type="ARBA" id="ARBA00010641"/>
    </source>
</evidence>
<dbReference type="Gene3D" id="1.10.1740.10">
    <property type="match status" value="1"/>
</dbReference>
<keyword evidence="9" id="KW-1185">Reference proteome</keyword>
<dbReference type="InterPro" id="IPR007627">
    <property type="entry name" value="RNA_pol_sigma70_r2"/>
</dbReference>
<dbReference type="Pfam" id="PF08281">
    <property type="entry name" value="Sigma70_r4_2"/>
    <property type="match status" value="1"/>
</dbReference>
<protein>
    <recommendedName>
        <fullName evidence="10">RNA polymerase subunit sigma-70</fullName>
    </recommendedName>
</protein>
<dbReference type="InterPro" id="IPR013325">
    <property type="entry name" value="RNA_pol_sigma_r2"/>
</dbReference>
<evidence type="ECO:0000256" key="5">
    <source>
        <dbReference type="ARBA" id="ARBA00023163"/>
    </source>
</evidence>
<feature type="domain" description="RNA polymerase sigma-70 region 2" evidence="6">
    <location>
        <begin position="12"/>
        <end position="75"/>
    </location>
</feature>
<dbReference type="Proteomes" id="UP000050996">
    <property type="component" value="Unassembled WGS sequence"/>
</dbReference>
<feature type="domain" description="RNA polymerase sigma factor 70 region 4 type 2" evidence="7">
    <location>
        <begin position="106"/>
        <end position="157"/>
    </location>
</feature>
<reference evidence="8 9" key="1">
    <citation type="submission" date="2015-09" db="EMBL/GenBank/DDBJ databases">
        <title>Genome sequencing project for genomic taxonomy and phylogenomics of Bacillus-like bacteria.</title>
        <authorList>
            <person name="Liu B."/>
            <person name="Wang J."/>
            <person name="Zhu Y."/>
            <person name="Liu G."/>
            <person name="Chen Q."/>
            <person name="Chen Z."/>
            <person name="Lan J."/>
            <person name="Che J."/>
            <person name="Ge C."/>
            <person name="Shi H."/>
            <person name="Pan Z."/>
            <person name="Liu X."/>
        </authorList>
    </citation>
    <scope>NUCLEOTIDE SEQUENCE [LARGE SCALE GENOMIC DNA]</scope>
    <source>
        <strain evidence="8 9">FJAT-18043</strain>
    </source>
</reference>
<proteinExistence type="inferred from homology"/>
<dbReference type="GO" id="GO:0016987">
    <property type="term" value="F:sigma factor activity"/>
    <property type="evidence" value="ECO:0007669"/>
    <property type="project" value="UniProtKB-KW"/>
</dbReference>
<evidence type="ECO:0000313" key="9">
    <source>
        <dbReference type="Proteomes" id="UP000050996"/>
    </source>
</evidence>
<gene>
    <name evidence="8" type="ORF">AN957_06085</name>
</gene>
<dbReference type="GO" id="GO:0003677">
    <property type="term" value="F:DNA binding"/>
    <property type="evidence" value="ECO:0007669"/>
    <property type="project" value="UniProtKB-KW"/>
</dbReference>
<keyword evidence="3" id="KW-0731">Sigma factor</keyword>
<dbReference type="RefSeq" id="WP_053477446.1">
    <property type="nucleotide sequence ID" value="NZ_CP041305.1"/>
</dbReference>
<evidence type="ECO:0000259" key="7">
    <source>
        <dbReference type="Pfam" id="PF08281"/>
    </source>
</evidence>
<dbReference type="SUPFAM" id="SSF88946">
    <property type="entry name" value="Sigma2 domain of RNA polymerase sigma factors"/>
    <property type="match status" value="1"/>
</dbReference>
<dbReference type="InterPro" id="IPR036388">
    <property type="entry name" value="WH-like_DNA-bd_sf"/>
</dbReference>
<dbReference type="InterPro" id="IPR013324">
    <property type="entry name" value="RNA_pol_sigma_r3/r4-like"/>
</dbReference>
<accession>A0A0Q3VKD6</accession>
<dbReference type="InterPro" id="IPR039425">
    <property type="entry name" value="RNA_pol_sigma-70-like"/>
</dbReference>
<dbReference type="NCBIfam" id="TIGR02937">
    <property type="entry name" value="sigma70-ECF"/>
    <property type="match status" value="1"/>
</dbReference>
<dbReference type="InterPro" id="IPR014284">
    <property type="entry name" value="RNA_pol_sigma-70_dom"/>
</dbReference>
<organism evidence="8 9">
    <name type="scientific">Cytobacillus solani</name>
    <dbReference type="NCBI Taxonomy" id="1637975"/>
    <lineage>
        <taxon>Bacteria</taxon>
        <taxon>Bacillati</taxon>
        <taxon>Bacillota</taxon>
        <taxon>Bacilli</taxon>
        <taxon>Bacillales</taxon>
        <taxon>Bacillaceae</taxon>
        <taxon>Cytobacillus</taxon>
    </lineage>
</organism>
<evidence type="ECO:0000256" key="4">
    <source>
        <dbReference type="ARBA" id="ARBA00023125"/>
    </source>
</evidence>
<evidence type="ECO:0000256" key="3">
    <source>
        <dbReference type="ARBA" id="ARBA00023082"/>
    </source>
</evidence>
<evidence type="ECO:0008006" key="10">
    <source>
        <dbReference type="Google" id="ProtNLM"/>
    </source>
</evidence>
<name>A0A0Q3VKD6_9BACI</name>
<evidence type="ECO:0000313" key="8">
    <source>
        <dbReference type="EMBL" id="KQL21815.1"/>
    </source>
</evidence>
<dbReference type="InterPro" id="IPR013249">
    <property type="entry name" value="RNA_pol_sigma70_r4_t2"/>
</dbReference>
<dbReference type="PANTHER" id="PTHR43133">
    <property type="entry name" value="RNA POLYMERASE ECF-TYPE SIGMA FACTO"/>
    <property type="match status" value="1"/>
</dbReference>
<dbReference type="CDD" id="cd06171">
    <property type="entry name" value="Sigma70_r4"/>
    <property type="match status" value="1"/>
</dbReference>
<dbReference type="Pfam" id="PF04542">
    <property type="entry name" value="Sigma70_r2"/>
    <property type="match status" value="1"/>
</dbReference>
<dbReference type="AlphaFoldDB" id="A0A0Q3VKD6"/>
<evidence type="ECO:0000256" key="2">
    <source>
        <dbReference type="ARBA" id="ARBA00023015"/>
    </source>
</evidence>
<sequence length="169" mass="20158">MILQKLNDWYWSYSDEIYRYILMLTADHELAKDLTHDTFIKAYKSMESFRGEASVRNWLFRIARNTTIDDARKRKPLRFVVDSYASLATNDYLPEQVTQLGESEKELYHSLLKLKRSYREVIILRKIKELTIQETAEILDWSEGKVKITLYRALNALKKQMLKEGYVHE</sequence>
<dbReference type="PATRIC" id="fig|1637975.4.peg.903"/>
<keyword evidence="5" id="KW-0804">Transcription</keyword>
<dbReference type="Gene3D" id="1.10.10.10">
    <property type="entry name" value="Winged helix-like DNA-binding domain superfamily/Winged helix DNA-binding domain"/>
    <property type="match status" value="1"/>
</dbReference>
<keyword evidence="2" id="KW-0805">Transcription regulation</keyword>
<dbReference type="EMBL" id="LJIX01000006">
    <property type="protein sequence ID" value="KQL21815.1"/>
    <property type="molecule type" value="Genomic_DNA"/>
</dbReference>